<reference evidence="1 2" key="1">
    <citation type="submission" date="2019-01" db="EMBL/GenBank/DDBJ databases">
        <title>Sequencing of cultivated peanut Arachis hypogaea provides insights into genome evolution and oil improvement.</title>
        <authorList>
            <person name="Chen X."/>
        </authorList>
    </citation>
    <scope>NUCLEOTIDE SEQUENCE [LARGE SCALE GENOMIC DNA]</scope>
    <source>
        <strain evidence="2">cv. Fuhuasheng</strain>
        <tissue evidence="1">Leaves</tissue>
    </source>
</reference>
<keyword evidence="2" id="KW-1185">Reference proteome</keyword>
<comment type="caution">
    <text evidence="1">The sequence shown here is derived from an EMBL/GenBank/DDBJ whole genome shotgun (WGS) entry which is preliminary data.</text>
</comment>
<name>A0A444X2K1_ARAHY</name>
<dbReference type="Proteomes" id="UP000289738">
    <property type="component" value="Chromosome B10"/>
</dbReference>
<dbReference type="EMBL" id="SDMP01000020">
    <property type="protein sequence ID" value="RYQ83954.1"/>
    <property type="molecule type" value="Genomic_DNA"/>
</dbReference>
<protein>
    <submittedName>
        <fullName evidence="1">Uncharacterized protein</fullName>
    </submittedName>
</protein>
<sequence length="114" mass="12685">MTVETLHLHTPCVGAEGLPNRGHDLRRPRAGVAMPRRRLRSGWEHLRDSAGGVGVGWWTRQRHCVEVGTCLAWALEACHTVVMIFADREPEWRCTAAACGAIGSTCAIRPEEWE</sequence>
<dbReference type="STRING" id="3818.A0A444X2K1"/>
<organism evidence="1 2">
    <name type="scientific">Arachis hypogaea</name>
    <name type="common">Peanut</name>
    <dbReference type="NCBI Taxonomy" id="3818"/>
    <lineage>
        <taxon>Eukaryota</taxon>
        <taxon>Viridiplantae</taxon>
        <taxon>Streptophyta</taxon>
        <taxon>Embryophyta</taxon>
        <taxon>Tracheophyta</taxon>
        <taxon>Spermatophyta</taxon>
        <taxon>Magnoliopsida</taxon>
        <taxon>eudicotyledons</taxon>
        <taxon>Gunneridae</taxon>
        <taxon>Pentapetalae</taxon>
        <taxon>rosids</taxon>
        <taxon>fabids</taxon>
        <taxon>Fabales</taxon>
        <taxon>Fabaceae</taxon>
        <taxon>Papilionoideae</taxon>
        <taxon>50 kb inversion clade</taxon>
        <taxon>dalbergioids sensu lato</taxon>
        <taxon>Dalbergieae</taxon>
        <taxon>Pterocarpus clade</taxon>
        <taxon>Arachis</taxon>
    </lineage>
</organism>
<evidence type="ECO:0000313" key="1">
    <source>
        <dbReference type="EMBL" id="RYQ83954.1"/>
    </source>
</evidence>
<dbReference type="AlphaFoldDB" id="A0A444X2K1"/>
<proteinExistence type="predicted"/>
<accession>A0A444X2K1</accession>
<gene>
    <name evidence="1" type="ORF">Ahy_B10g102842</name>
</gene>
<evidence type="ECO:0000313" key="2">
    <source>
        <dbReference type="Proteomes" id="UP000289738"/>
    </source>
</evidence>